<dbReference type="SUPFAM" id="SSF51316">
    <property type="entry name" value="Mss4-like"/>
    <property type="match status" value="1"/>
</dbReference>
<dbReference type="GO" id="GO:0005085">
    <property type="term" value="F:guanyl-nucleotide exchange factor activity"/>
    <property type="evidence" value="ECO:0007669"/>
    <property type="project" value="UniProtKB-KW"/>
</dbReference>
<dbReference type="InterPro" id="IPR011323">
    <property type="entry name" value="Mss4/transl-control_tumour"/>
</dbReference>
<dbReference type="GO" id="GO:0016020">
    <property type="term" value="C:membrane"/>
    <property type="evidence" value="ECO:0007669"/>
    <property type="project" value="TreeGrafter"/>
</dbReference>
<dbReference type="Proteomes" id="UP000037510">
    <property type="component" value="Unassembled WGS sequence"/>
</dbReference>
<evidence type="ECO:0000256" key="3">
    <source>
        <dbReference type="ARBA" id="ARBA00022927"/>
    </source>
</evidence>
<keyword evidence="2" id="KW-0344">Guanine-nucleotide releasing factor</keyword>
<keyword evidence="6" id="KW-1185">Reference proteome</keyword>
<gene>
    <name evidence="5" type="ORF">OBRU01_10002</name>
</gene>
<comment type="caution">
    <text evidence="5">The sequence shown here is derived from an EMBL/GenBank/DDBJ whole genome shotgun (WGS) entry which is preliminary data.</text>
</comment>
<keyword evidence="3" id="KW-0653">Protein transport</keyword>
<dbReference type="GO" id="GO:0005829">
    <property type="term" value="C:cytosol"/>
    <property type="evidence" value="ECO:0007669"/>
    <property type="project" value="TreeGrafter"/>
</dbReference>
<evidence type="ECO:0000313" key="6">
    <source>
        <dbReference type="Proteomes" id="UP000037510"/>
    </source>
</evidence>
<dbReference type="GO" id="GO:0007264">
    <property type="term" value="P:small GTPase-mediated signal transduction"/>
    <property type="evidence" value="ECO:0007669"/>
    <property type="project" value="InterPro"/>
</dbReference>
<dbReference type="Pfam" id="PF04421">
    <property type="entry name" value="Mss4"/>
    <property type="match status" value="1"/>
</dbReference>
<dbReference type="PROSITE" id="PS51796">
    <property type="entry name" value="MSS4"/>
    <property type="match status" value="1"/>
</dbReference>
<protein>
    <submittedName>
        <fullName evidence="5">Guanine nucleotide exchange factor mss4</fullName>
    </submittedName>
</protein>
<evidence type="ECO:0000256" key="4">
    <source>
        <dbReference type="SAM" id="MobiDB-lite"/>
    </source>
</evidence>
<dbReference type="GO" id="GO:0015031">
    <property type="term" value="P:protein transport"/>
    <property type="evidence" value="ECO:0007669"/>
    <property type="project" value="UniProtKB-KW"/>
</dbReference>
<dbReference type="GO" id="GO:0006892">
    <property type="term" value="P:post-Golgi vesicle-mediated transport"/>
    <property type="evidence" value="ECO:0007669"/>
    <property type="project" value="TreeGrafter"/>
</dbReference>
<accession>A0A0L7LEN9</accession>
<dbReference type="AlphaFoldDB" id="A0A0L7LEN9"/>
<dbReference type="STRING" id="104452.A0A0L7LEN9"/>
<dbReference type="GO" id="GO:0008270">
    <property type="term" value="F:zinc ion binding"/>
    <property type="evidence" value="ECO:0007669"/>
    <property type="project" value="TreeGrafter"/>
</dbReference>
<keyword evidence="1" id="KW-0813">Transport</keyword>
<organism evidence="5 6">
    <name type="scientific">Operophtera brumata</name>
    <name type="common">Winter moth</name>
    <name type="synonym">Phalaena brumata</name>
    <dbReference type="NCBI Taxonomy" id="104452"/>
    <lineage>
        <taxon>Eukaryota</taxon>
        <taxon>Metazoa</taxon>
        <taxon>Ecdysozoa</taxon>
        <taxon>Arthropoda</taxon>
        <taxon>Hexapoda</taxon>
        <taxon>Insecta</taxon>
        <taxon>Pterygota</taxon>
        <taxon>Neoptera</taxon>
        <taxon>Endopterygota</taxon>
        <taxon>Lepidoptera</taxon>
        <taxon>Glossata</taxon>
        <taxon>Ditrysia</taxon>
        <taxon>Geometroidea</taxon>
        <taxon>Geometridae</taxon>
        <taxon>Larentiinae</taxon>
        <taxon>Operophtera</taxon>
    </lineage>
</organism>
<dbReference type="FunFam" id="2.170.150.10:FF:000005">
    <property type="entry name" value="Guanine nucleotide exchange factor MSS4"/>
    <property type="match status" value="1"/>
</dbReference>
<reference evidence="5 6" key="1">
    <citation type="journal article" date="2015" name="Genome Biol. Evol.">
        <title>The genome of winter moth (Operophtera brumata) provides a genomic perspective on sexual dimorphism and phenology.</title>
        <authorList>
            <person name="Derks M.F."/>
            <person name="Smit S."/>
            <person name="Salis L."/>
            <person name="Schijlen E."/>
            <person name="Bossers A."/>
            <person name="Mateman C."/>
            <person name="Pijl A.S."/>
            <person name="de Ridder D."/>
            <person name="Groenen M.A."/>
            <person name="Visser M.E."/>
            <person name="Megens H.J."/>
        </authorList>
    </citation>
    <scope>NUCLEOTIDE SEQUENCE [LARGE SCALE GENOMIC DNA]</scope>
    <source>
        <strain evidence="5">WM2013NL</strain>
        <tissue evidence="5">Head and thorax</tissue>
    </source>
</reference>
<proteinExistence type="predicted"/>
<dbReference type="Gene3D" id="2.170.150.10">
    <property type="entry name" value="Metal Binding Protein, Guanine Nucleotide Exchange Factor, Chain A"/>
    <property type="match status" value="1"/>
</dbReference>
<dbReference type="InterPro" id="IPR011057">
    <property type="entry name" value="Mss4-like_sf"/>
</dbReference>
<evidence type="ECO:0000256" key="2">
    <source>
        <dbReference type="ARBA" id="ARBA00022658"/>
    </source>
</evidence>
<evidence type="ECO:0000313" key="5">
    <source>
        <dbReference type="EMBL" id="KOB73865.1"/>
    </source>
</evidence>
<dbReference type="OrthoDB" id="30840at2759"/>
<dbReference type="PANTHER" id="PTHR13276:SF0">
    <property type="entry name" value="GUANINE NUCLEOTIDE EXCHANGE FACTOR MSS4"/>
    <property type="match status" value="1"/>
</dbReference>
<dbReference type="PANTHER" id="PTHR13276">
    <property type="entry name" value="GUANINE NUCLEOTIDE EXCHANGE FACTOR MSS4"/>
    <property type="match status" value="1"/>
</dbReference>
<sequence length="127" mass="14479">MSDTEAKEATNGVNNQNKNVEDGKNKLAVRCQFCGSKILEKQIGQYMVIEKELPEIHQASNTEGIKKEVIKEFYHVKDMYIFENIGFTHEVDNCKYLTCADCEAGPLGWFDISTKQSYLALSRIVHK</sequence>
<name>A0A0L7LEN9_OPEBR</name>
<dbReference type="EMBL" id="JTDY01001433">
    <property type="protein sequence ID" value="KOB73865.1"/>
    <property type="molecule type" value="Genomic_DNA"/>
</dbReference>
<dbReference type="InterPro" id="IPR007515">
    <property type="entry name" value="Mss4"/>
</dbReference>
<evidence type="ECO:0000256" key="1">
    <source>
        <dbReference type="ARBA" id="ARBA00022448"/>
    </source>
</evidence>
<feature type="region of interest" description="Disordered" evidence="4">
    <location>
        <begin position="1"/>
        <end position="20"/>
    </location>
</feature>